<evidence type="ECO:0000256" key="1">
    <source>
        <dbReference type="SAM" id="SignalP"/>
    </source>
</evidence>
<evidence type="ECO:0000313" key="3">
    <source>
        <dbReference type="EMBL" id="TLS48440.1"/>
    </source>
</evidence>
<dbReference type="RefSeq" id="WP_138198174.1">
    <property type="nucleotide sequence ID" value="NZ_VCIW01000036.1"/>
</dbReference>
<proteinExistence type="predicted"/>
<evidence type="ECO:0000259" key="2">
    <source>
        <dbReference type="Pfam" id="PF07486"/>
    </source>
</evidence>
<feature type="chain" id="PRO_5024430470" description="Cell wall hydrolase SleB domain-containing protein" evidence="1">
    <location>
        <begin position="28"/>
        <end position="267"/>
    </location>
</feature>
<dbReference type="OrthoDB" id="9785345at2"/>
<accession>A0A5R9G2T1</accession>
<feature type="signal peptide" evidence="1">
    <location>
        <begin position="1"/>
        <end position="27"/>
    </location>
</feature>
<dbReference type="Gene3D" id="1.10.10.2520">
    <property type="entry name" value="Cell wall hydrolase SleB, domain 1"/>
    <property type="match status" value="1"/>
</dbReference>
<dbReference type="Proteomes" id="UP000309676">
    <property type="component" value="Unassembled WGS sequence"/>
</dbReference>
<dbReference type="SUPFAM" id="SSF55383">
    <property type="entry name" value="Copper amine oxidase, domain N"/>
    <property type="match status" value="1"/>
</dbReference>
<keyword evidence="1" id="KW-0732">Signal</keyword>
<sequence length="267" mass="28708">MKIHKLAASATASLLLAASLLAPNAAAKPLQPVVVDGTRHATAALQREGSLLVPAVFLRKMGVSVQWDENNQAVVLRKDAVRLSLTAGPNGVVHKPEGTYVPLRYAAEKLGMSVTYDASTRTAGITTTPSAARTAAKSASISEEDVLWLERITEAEAGGESYEGKVAVAASILNRIDDPNWPDTIQGVVFQIVEVDGVEYYQYSPVADGRIYEAKPTEETRKAVRAALDGSDPTDGATVFYNPKKTDNVWVRERPVSKTIGNHVFSY</sequence>
<protein>
    <recommendedName>
        <fullName evidence="2">Cell wall hydrolase SleB domain-containing protein</fullName>
    </recommendedName>
</protein>
<reference evidence="3 4" key="1">
    <citation type="submission" date="2019-05" db="EMBL/GenBank/DDBJ databases">
        <authorList>
            <person name="Narsing Rao M.P."/>
            <person name="Li W.J."/>
        </authorList>
    </citation>
    <scope>NUCLEOTIDE SEQUENCE [LARGE SCALE GENOMIC DNA]</scope>
    <source>
        <strain evidence="3 4">SYSU_K30003</strain>
    </source>
</reference>
<dbReference type="GO" id="GO:0016787">
    <property type="term" value="F:hydrolase activity"/>
    <property type="evidence" value="ECO:0007669"/>
    <property type="project" value="InterPro"/>
</dbReference>
<keyword evidence="4" id="KW-1185">Reference proteome</keyword>
<comment type="caution">
    <text evidence="3">The sequence shown here is derived from an EMBL/GenBank/DDBJ whole genome shotgun (WGS) entry which is preliminary data.</text>
</comment>
<dbReference type="InterPro" id="IPR036582">
    <property type="entry name" value="Mao_N_sf"/>
</dbReference>
<dbReference type="InterPro" id="IPR042047">
    <property type="entry name" value="SleB_dom1"/>
</dbReference>
<evidence type="ECO:0000313" key="4">
    <source>
        <dbReference type="Proteomes" id="UP000309676"/>
    </source>
</evidence>
<dbReference type="EMBL" id="VCIW01000036">
    <property type="protein sequence ID" value="TLS48440.1"/>
    <property type="molecule type" value="Genomic_DNA"/>
</dbReference>
<dbReference type="InterPro" id="IPR011105">
    <property type="entry name" value="Cell_wall_hydrolase_SleB"/>
</dbReference>
<dbReference type="Gene3D" id="6.20.240.60">
    <property type="match status" value="1"/>
</dbReference>
<dbReference type="Pfam" id="PF07486">
    <property type="entry name" value="Hydrolase_2"/>
    <property type="match status" value="1"/>
</dbReference>
<name>A0A5R9G2T1_9BACL</name>
<feature type="domain" description="Cell wall hydrolase SleB" evidence="2">
    <location>
        <begin position="159"/>
        <end position="265"/>
    </location>
</feature>
<dbReference type="AlphaFoldDB" id="A0A5R9G2T1"/>
<organism evidence="3 4">
    <name type="scientific">Paenibacillus antri</name>
    <dbReference type="NCBI Taxonomy" id="2582848"/>
    <lineage>
        <taxon>Bacteria</taxon>
        <taxon>Bacillati</taxon>
        <taxon>Bacillota</taxon>
        <taxon>Bacilli</taxon>
        <taxon>Bacillales</taxon>
        <taxon>Paenibacillaceae</taxon>
        <taxon>Paenibacillus</taxon>
    </lineage>
</organism>
<gene>
    <name evidence="3" type="ORF">FE782_30700</name>
</gene>